<evidence type="ECO:0000259" key="8">
    <source>
        <dbReference type="PROSITE" id="PS50011"/>
    </source>
</evidence>
<dbReference type="HOGENOM" id="CLU_000288_46_1_1"/>
<organism evidence="9 10">
    <name type="scientific">Spraguea lophii (strain 42_110)</name>
    <name type="common">Microsporidian parasite</name>
    <dbReference type="NCBI Taxonomy" id="1358809"/>
    <lineage>
        <taxon>Eukaryota</taxon>
        <taxon>Fungi</taxon>
        <taxon>Fungi incertae sedis</taxon>
        <taxon>Microsporidia</taxon>
        <taxon>Spragueidae</taxon>
        <taxon>Spraguea</taxon>
    </lineage>
</organism>
<keyword evidence="1 7" id="KW-0723">Serine/threonine-protein kinase</keyword>
<dbReference type="FunFam" id="3.30.200.20:FF:000042">
    <property type="entry name" value="Aurora kinase A"/>
    <property type="match status" value="1"/>
</dbReference>
<name>S7WA43_SPRLO</name>
<keyword evidence="5 6" id="KW-0067">ATP-binding</keyword>
<keyword evidence="2" id="KW-0808">Transferase</keyword>
<dbReference type="Gene3D" id="1.10.510.10">
    <property type="entry name" value="Transferase(Phosphotransferase) domain 1"/>
    <property type="match status" value="1"/>
</dbReference>
<evidence type="ECO:0000256" key="3">
    <source>
        <dbReference type="ARBA" id="ARBA00022741"/>
    </source>
</evidence>
<evidence type="ECO:0000313" key="10">
    <source>
        <dbReference type="Proteomes" id="UP000014978"/>
    </source>
</evidence>
<dbReference type="InterPro" id="IPR008271">
    <property type="entry name" value="Ser/Thr_kinase_AS"/>
</dbReference>
<feature type="binding site" evidence="6">
    <location>
        <position position="51"/>
    </location>
    <ligand>
        <name>ATP</name>
        <dbReference type="ChEBI" id="CHEBI:30616"/>
    </ligand>
</feature>
<dbReference type="FunFam" id="1.10.510.10:FF:000571">
    <property type="entry name" value="Maternal embryonic leucine zipper kinase"/>
    <property type="match status" value="1"/>
</dbReference>
<dbReference type="OMA" id="GAFAQCY"/>
<dbReference type="Gene3D" id="3.30.200.20">
    <property type="entry name" value="Phosphorylase Kinase, domain 1"/>
    <property type="match status" value="1"/>
</dbReference>
<accession>S7WA43</accession>
<evidence type="ECO:0000256" key="2">
    <source>
        <dbReference type="ARBA" id="ARBA00022679"/>
    </source>
</evidence>
<comment type="similarity">
    <text evidence="7">Belongs to the protein kinase superfamily.</text>
</comment>
<dbReference type="InterPro" id="IPR017441">
    <property type="entry name" value="Protein_kinase_ATP_BS"/>
</dbReference>
<reference evidence="10" key="1">
    <citation type="journal article" date="2013" name="PLoS Genet.">
        <title>The genome of Spraguea lophii and the basis of host-microsporidian interactions.</title>
        <authorList>
            <person name="Campbell S.E."/>
            <person name="Williams T.A."/>
            <person name="Yousuf A."/>
            <person name="Soanes D.M."/>
            <person name="Paszkiewicz K.H."/>
            <person name="Williams B.A.P."/>
        </authorList>
    </citation>
    <scope>NUCLEOTIDE SEQUENCE [LARGE SCALE GENOMIC DNA]</scope>
    <source>
        <strain evidence="10">42_110</strain>
    </source>
</reference>
<dbReference type="SMART" id="SM00220">
    <property type="entry name" value="S_TKc"/>
    <property type="match status" value="1"/>
</dbReference>
<evidence type="ECO:0000313" key="9">
    <source>
        <dbReference type="EMBL" id="EPR79810.1"/>
    </source>
</evidence>
<dbReference type="GO" id="GO:0005634">
    <property type="term" value="C:nucleus"/>
    <property type="evidence" value="ECO:0007669"/>
    <property type="project" value="TreeGrafter"/>
</dbReference>
<dbReference type="EMBL" id="ATCN01000099">
    <property type="protein sequence ID" value="EPR79810.1"/>
    <property type="molecule type" value="Genomic_DNA"/>
</dbReference>
<sequence length="468" mass="55131">MSKNVEIFPEGTEIYDKEYNCTYKIIRLLGKGAFAMCYLVETDTGDNFALKIVKLNHLKSKKMKEKLESEIEIHQQLEHKYIVKMFRSFRTEEYVFMVLELCKNRGLNDVVKQNGRLRETYAIKFIHQTVEALKYLHNEAMVVHRDLKLGNLFLDEHYTIKLGDFGLCTYIINGQKRRTVCGTPNYIAPEILFDKANGHSFEVDIWSLGVILYTLLIGKPPFQKKDIKDVYKGIEKNEYEFPENIQISNEAKDLITKILNKNPLERPTLEEIEAHPFFEKKETIIQKAYRNLKTNMQQRKCQEEYIIYSIPLTQIDGIGYILSSGVSGIYFNDQTTIYKKNNYITYIDIKIENKTRILKREEHHCAKLPSFLTEKYDRLNFFVDNFCPEVESIPRKEHTFIVKAKKVKGGYFYTLWNDVIIFDYTDYRVIIEEGKYIDVYTADNRVEANESIKAKCRMDLKMLFSSQK</sequence>
<proteinExistence type="inferred from homology"/>
<evidence type="ECO:0000256" key="6">
    <source>
        <dbReference type="PROSITE-ProRule" id="PRU10141"/>
    </source>
</evidence>
<dbReference type="PROSITE" id="PS00107">
    <property type="entry name" value="PROTEIN_KINASE_ATP"/>
    <property type="match status" value="1"/>
</dbReference>
<dbReference type="GO" id="GO:0004674">
    <property type="term" value="F:protein serine/threonine kinase activity"/>
    <property type="evidence" value="ECO:0007669"/>
    <property type="project" value="UniProtKB-KW"/>
</dbReference>
<dbReference type="InterPro" id="IPR000959">
    <property type="entry name" value="POLO_box_dom"/>
</dbReference>
<dbReference type="PANTHER" id="PTHR24345">
    <property type="entry name" value="SERINE/THREONINE-PROTEIN KINASE PLK"/>
    <property type="match status" value="1"/>
</dbReference>
<keyword evidence="10" id="KW-1185">Reference proteome</keyword>
<dbReference type="STRING" id="1358809.S7WA43"/>
<dbReference type="InterPro" id="IPR036947">
    <property type="entry name" value="POLO_box_dom_sf"/>
</dbReference>
<protein>
    <submittedName>
        <fullName evidence="9">Serine/threonine protein kinase</fullName>
    </submittedName>
</protein>
<dbReference type="Proteomes" id="UP000014978">
    <property type="component" value="Unassembled WGS sequence"/>
</dbReference>
<dbReference type="OrthoDB" id="408964at2759"/>
<comment type="caution">
    <text evidence="9">The sequence shown here is derived from an EMBL/GenBank/DDBJ whole genome shotgun (WGS) entry which is preliminary data.</text>
</comment>
<keyword evidence="3 6" id="KW-0547">Nucleotide-binding</keyword>
<evidence type="ECO:0000256" key="5">
    <source>
        <dbReference type="ARBA" id="ARBA00022840"/>
    </source>
</evidence>
<dbReference type="SUPFAM" id="SSF56112">
    <property type="entry name" value="Protein kinase-like (PK-like)"/>
    <property type="match status" value="1"/>
</dbReference>
<dbReference type="AlphaFoldDB" id="S7WA43"/>
<dbReference type="PANTHER" id="PTHR24345:SF0">
    <property type="entry name" value="CELL CYCLE SERINE_THREONINE-PROTEIN KINASE CDC5_MSD2"/>
    <property type="match status" value="1"/>
</dbReference>
<dbReference type="GO" id="GO:0005524">
    <property type="term" value="F:ATP binding"/>
    <property type="evidence" value="ECO:0007669"/>
    <property type="project" value="UniProtKB-UniRule"/>
</dbReference>
<evidence type="ECO:0000256" key="4">
    <source>
        <dbReference type="ARBA" id="ARBA00022777"/>
    </source>
</evidence>
<dbReference type="InParanoid" id="S7WA43"/>
<keyword evidence="4 9" id="KW-0418">Kinase</keyword>
<dbReference type="PROSITE" id="PS50011">
    <property type="entry name" value="PROTEIN_KINASE_DOM"/>
    <property type="match status" value="1"/>
</dbReference>
<dbReference type="Gene3D" id="3.30.1120.30">
    <property type="entry name" value="POLO box domain"/>
    <property type="match status" value="1"/>
</dbReference>
<gene>
    <name evidence="9" type="ORF">SLOPH_2331</name>
</gene>
<dbReference type="FunCoup" id="S7WA43">
    <property type="interactions" value="99"/>
</dbReference>
<dbReference type="VEuPathDB" id="MicrosporidiaDB:SLOPH_2331"/>
<dbReference type="SUPFAM" id="SSF82615">
    <property type="entry name" value="Polo-box domain"/>
    <property type="match status" value="1"/>
</dbReference>
<dbReference type="PROSITE" id="PS00108">
    <property type="entry name" value="PROTEIN_KINASE_ST"/>
    <property type="match status" value="1"/>
</dbReference>
<dbReference type="Pfam" id="PF00069">
    <property type="entry name" value="Pkinase"/>
    <property type="match status" value="1"/>
</dbReference>
<dbReference type="Pfam" id="PF00659">
    <property type="entry name" value="POLO_box"/>
    <property type="match status" value="1"/>
</dbReference>
<dbReference type="InterPro" id="IPR011009">
    <property type="entry name" value="Kinase-like_dom_sf"/>
</dbReference>
<evidence type="ECO:0000256" key="1">
    <source>
        <dbReference type="ARBA" id="ARBA00022527"/>
    </source>
</evidence>
<evidence type="ECO:0000256" key="7">
    <source>
        <dbReference type="RuleBase" id="RU000304"/>
    </source>
</evidence>
<dbReference type="InterPro" id="IPR000719">
    <property type="entry name" value="Prot_kinase_dom"/>
</dbReference>
<feature type="domain" description="Protein kinase" evidence="8">
    <location>
        <begin position="23"/>
        <end position="278"/>
    </location>
</feature>